<keyword evidence="3" id="KW-1185">Reference proteome</keyword>
<dbReference type="EMBL" id="KV878187">
    <property type="protein sequence ID" value="OJI85945.1"/>
    <property type="molecule type" value="Genomic_DNA"/>
</dbReference>
<proteinExistence type="predicted"/>
<name>A0A1L9N9R5_ASPTC</name>
<dbReference type="Proteomes" id="UP000184304">
    <property type="component" value="Unassembled WGS sequence"/>
</dbReference>
<accession>A0A1L9N9R5</accession>
<gene>
    <name evidence="2" type="ORF">ASPTUDRAFT_440707</name>
</gene>
<protein>
    <submittedName>
        <fullName evidence="2">Uncharacterized protein</fullName>
    </submittedName>
</protein>
<feature type="region of interest" description="Disordered" evidence="1">
    <location>
        <begin position="1"/>
        <end position="25"/>
    </location>
</feature>
<evidence type="ECO:0000313" key="2">
    <source>
        <dbReference type="EMBL" id="OJI85945.1"/>
    </source>
</evidence>
<dbReference type="VEuPathDB" id="FungiDB:ASPTUDRAFT_440707"/>
<sequence length="87" mass="9551">MGGATATPARLPLHRPSLIPHPPPQLSNIGHLNSPLCIASTSDMNARFRVTGLRLNGHRIYSPGILSIRKPLLLVLTRRQETMPRVT</sequence>
<dbReference type="AlphaFoldDB" id="A0A1L9N9R5"/>
<evidence type="ECO:0000313" key="3">
    <source>
        <dbReference type="Proteomes" id="UP000184304"/>
    </source>
</evidence>
<reference evidence="3" key="1">
    <citation type="journal article" date="2017" name="Genome Biol.">
        <title>Comparative genomics reveals high biological diversity and specific adaptations in the industrially and medically important fungal genus Aspergillus.</title>
        <authorList>
            <person name="de Vries R.P."/>
            <person name="Riley R."/>
            <person name="Wiebenga A."/>
            <person name="Aguilar-Osorio G."/>
            <person name="Amillis S."/>
            <person name="Uchima C.A."/>
            <person name="Anderluh G."/>
            <person name="Asadollahi M."/>
            <person name="Askin M."/>
            <person name="Barry K."/>
            <person name="Battaglia E."/>
            <person name="Bayram O."/>
            <person name="Benocci T."/>
            <person name="Braus-Stromeyer S.A."/>
            <person name="Caldana C."/>
            <person name="Canovas D."/>
            <person name="Cerqueira G.C."/>
            <person name="Chen F."/>
            <person name="Chen W."/>
            <person name="Choi C."/>
            <person name="Clum A."/>
            <person name="Dos Santos R.A."/>
            <person name="Damasio A.R."/>
            <person name="Diallinas G."/>
            <person name="Emri T."/>
            <person name="Fekete E."/>
            <person name="Flipphi M."/>
            <person name="Freyberg S."/>
            <person name="Gallo A."/>
            <person name="Gournas C."/>
            <person name="Habgood R."/>
            <person name="Hainaut M."/>
            <person name="Harispe M.L."/>
            <person name="Henrissat B."/>
            <person name="Hilden K.S."/>
            <person name="Hope R."/>
            <person name="Hossain A."/>
            <person name="Karabika E."/>
            <person name="Karaffa L."/>
            <person name="Karanyi Z."/>
            <person name="Krasevec N."/>
            <person name="Kuo A."/>
            <person name="Kusch H."/>
            <person name="LaButti K."/>
            <person name="Lagendijk E.L."/>
            <person name="Lapidus A."/>
            <person name="Levasseur A."/>
            <person name="Lindquist E."/>
            <person name="Lipzen A."/>
            <person name="Logrieco A.F."/>
            <person name="MacCabe A."/>
            <person name="Maekelae M.R."/>
            <person name="Malavazi I."/>
            <person name="Melin P."/>
            <person name="Meyer V."/>
            <person name="Mielnichuk N."/>
            <person name="Miskei M."/>
            <person name="Molnar A.P."/>
            <person name="Mule G."/>
            <person name="Ngan C.Y."/>
            <person name="Orejas M."/>
            <person name="Orosz E."/>
            <person name="Ouedraogo J.P."/>
            <person name="Overkamp K.M."/>
            <person name="Park H.-S."/>
            <person name="Perrone G."/>
            <person name="Piumi F."/>
            <person name="Punt P.J."/>
            <person name="Ram A.F."/>
            <person name="Ramon A."/>
            <person name="Rauscher S."/>
            <person name="Record E."/>
            <person name="Riano-Pachon D.M."/>
            <person name="Robert V."/>
            <person name="Roehrig J."/>
            <person name="Ruller R."/>
            <person name="Salamov A."/>
            <person name="Salih N.S."/>
            <person name="Samson R.A."/>
            <person name="Sandor E."/>
            <person name="Sanguinetti M."/>
            <person name="Schuetze T."/>
            <person name="Sepcic K."/>
            <person name="Shelest E."/>
            <person name="Sherlock G."/>
            <person name="Sophianopoulou V."/>
            <person name="Squina F.M."/>
            <person name="Sun H."/>
            <person name="Susca A."/>
            <person name="Todd R.B."/>
            <person name="Tsang A."/>
            <person name="Unkles S.E."/>
            <person name="van de Wiele N."/>
            <person name="van Rossen-Uffink D."/>
            <person name="Oliveira J.V."/>
            <person name="Vesth T.C."/>
            <person name="Visser J."/>
            <person name="Yu J.-H."/>
            <person name="Zhou M."/>
            <person name="Andersen M.R."/>
            <person name="Archer D.B."/>
            <person name="Baker S.E."/>
            <person name="Benoit I."/>
            <person name="Brakhage A.A."/>
            <person name="Braus G.H."/>
            <person name="Fischer R."/>
            <person name="Frisvad J.C."/>
            <person name="Goldman G.H."/>
            <person name="Houbraken J."/>
            <person name="Oakley B."/>
            <person name="Pocsi I."/>
            <person name="Scazzocchio C."/>
            <person name="Seiboth B."/>
            <person name="vanKuyk P.A."/>
            <person name="Wortman J."/>
            <person name="Dyer P.S."/>
            <person name="Grigoriev I.V."/>
        </authorList>
    </citation>
    <scope>NUCLEOTIDE SEQUENCE [LARGE SCALE GENOMIC DNA]</scope>
    <source>
        <strain evidence="3">CBS 134.48</strain>
    </source>
</reference>
<organism evidence="2 3">
    <name type="scientific">Aspergillus tubingensis (strain CBS 134.48)</name>
    <dbReference type="NCBI Taxonomy" id="767770"/>
    <lineage>
        <taxon>Eukaryota</taxon>
        <taxon>Fungi</taxon>
        <taxon>Dikarya</taxon>
        <taxon>Ascomycota</taxon>
        <taxon>Pezizomycotina</taxon>
        <taxon>Eurotiomycetes</taxon>
        <taxon>Eurotiomycetidae</taxon>
        <taxon>Eurotiales</taxon>
        <taxon>Aspergillaceae</taxon>
        <taxon>Aspergillus</taxon>
        <taxon>Aspergillus subgen. Circumdati</taxon>
    </lineage>
</organism>
<evidence type="ECO:0000256" key="1">
    <source>
        <dbReference type="SAM" id="MobiDB-lite"/>
    </source>
</evidence>